<evidence type="ECO:0008006" key="3">
    <source>
        <dbReference type="Google" id="ProtNLM"/>
    </source>
</evidence>
<proteinExistence type="predicted"/>
<dbReference type="InterPro" id="IPR001387">
    <property type="entry name" value="Cro/C1-type_HTH"/>
</dbReference>
<dbReference type="AlphaFoldDB" id="A0A2A2CG37"/>
<comment type="caution">
    <text evidence="1">The sequence shown here is derived from an EMBL/GenBank/DDBJ whole genome shotgun (WGS) entry which is preliminary data.</text>
</comment>
<reference evidence="1 2" key="1">
    <citation type="submission" date="2016-12" db="EMBL/GenBank/DDBJ databases">
        <title>Real-Time Genomic Investigation Underlying the Public Health Response to a Shiga Toxin-Producing Escherichia Coli O26:H11 Outbreak in a Nursery.</title>
        <authorList>
            <person name="Ferdous M."/>
            <person name="Moran-Gilad J."/>
            <person name="Rossen J.W."/>
            <person name="Gdalevich M."/>
        </authorList>
    </citation>
    <scope>NUCLEOTIDE SEQUENCE [LARGE SCALE GENOMIC DNA]</scope>
    <source>
        <strain evidence="1 2">STEC 514-2</strain>
    </source>
</reference>
<evidence type="ECO:0000313" key="1">
    <source>
        <dbReference type="EMBL" id="PAU25782.1"/>
    </source>
</evidence>
<organism evidence="1 2">
    <name type="scientific">Escherichia coli</name>
    <dbReference type="NCBI Taxonomy" id="562"/>
    <lineage>
        <taxon>Bacteria</taxon>
        <taxon>Pseudomonadati</taxon>
        <taxon>Pseudomonadota</taxon>
        <taxon>Gammaproteobacteria</taxon>
        <taxon>Enterobacterales</taxon>
        <taxon>Enterobacteriaceae</taxon>
        <taxon>Escherichia</taxon>
    </lineage>
</organism>
<dbReference type="InterPro" id="IPR010982">
    <property type="entry name" value="Lambda_DNA-bd_dom_sf"/>
</dbReference>
<accession>A0A2A2CG37</accession>
<dbReference type="Proteomes" id="UP000218543">
    <property type="component" value="Unassembled WGS sequence"/>
</dbReference>
<protein>
    <recommendedName>
        <fullName evidence="3">XRE family transcriptional regulator</fullName>
    </recommendedName>
</protein>
<evidence type="ECO:0000313" key="2">
    <source>
        <dbReference type="Proteomes" id="UP000218543"/>
    </source>
</evidence>
<dbReference type="RefSeq" id="WP_095585987.1">
    <property type="nucleotide sequence ID" value="NZ_MRVZ01000012.1"/>
</dbReference>
<dbReference type="SUPFAM" id="SSF47413">
    <property type="entry name" value="lambda repressor-like DNA-binding domains"/>
    <property type="match status" value="1"/>
</dbReference>
<dbReference type="CDD" id="cd00093">
    <property type="entry name" value="HTH_XRE"/>
    <property type="match status" value="1"/>
</dbReference>
<sequence length="91" mass="9829">MGRPGPQVTALLQVAEKGGIPAAKLASLIGVSRGMMYCYMRGSSAPRPDVLIRIVDVTRRIHDAVREGSLPLPERDFDAELHAALNIPSHN</sequence>
<gene>
    <name evidence="1" type="ORF">BTQ06_04670</name>
</gene>
<name>A0A2A2CG37_ECOLX</name>
<dbReference type="EMBL" id="MRVZ01000012">
    <property type="protein sequence ID" value="PAU25782.1"/>
    <property type="molecule type" value="Genomic_DNA"/>
</dbReference>
<dbReference type="GO" id="GO:0003677">
    <property type="term" value="F:DNA binding"/>
    <property type="evidence" value="ECO:0007669"/>
    <property type="project" value="InterPro"/>
</dbReference>